<dbReference type="STRING" id="560819.SAMN05428998_101142"/>
<dbReference type="GO" id="GO:0016887">
    <property type="term" value="F:ATP hydrolysis activity"/>
    <property type="evidence" value="ECO:0007669"/>
    <property type="project" value="InterPro"/>
</dbReference>
<dbReference type="InterPro" id="IPR003439">
    <property type="entry name" value="ABC_transporter-like_ATP-bd"/>
</dbReference>
<keyword evidence="3 5" id="KW-0067">ATP-binding</keyword>
<dbReference type="InterPro" id="IPR017871">
    <property type="entry name" value="ABC_transporter-like_CS"/>
</dbReference>
<dbReference type="FunFam" id="3.40.50.300:FF:000425">
    <property type="entry name" value="Probable ABC transporter, ATP-binding subunit"/>
    <property type="match status" value="1"/>
</dbReference>
<feature type="domain" description="ABC transporter" evidence="4">
    <location>
        <begin position="5"/>
        <end position="239"/>
    </location>
</feature>
<dbReference type="PROSITE" id="PS00211">
    <property type="entry name" value="ABC_TRANSPORTER_1"/>
    <property type="match status" value="1"/>
</dbReference>
<evidence type="ECO:0000256" key="2">
    <source>
        <dbReference type="ARBA" id="ARBA00022741"/>
    </source>
</evidence>
<evidence type="ECO:0000313" key="6">
    <source>
        <dbReference type="Proteomes" id="UP000192917"/>
    </source>
</evidence>
<name>A0A1Y6B3Z6_9PROT</name>
<dbReference type="PROSITE" id="PS50893">
    <property type="entry name" value="ABC_TRANSPORTER_2"/>
    <property type="match status" value="1"/>
</dbReference>
<dbReference type="Pfam" id="PF00005">
    <property type="entry name" value="ABC_tran"/>
    <property type="match status" value="1"/>
</dbReference>
<dbReference type="GO" id="GO:0015697">
    <property type="term" value="P:quaternary ammonium group transport"/>
    <property type="evidence" value="ECO:0007669"/>
    <property type="project" value="UniProtKB-ARBA"/>
</dbReference>
<dbReference type="PANTHER" id="PTHR43869:SF1">
    <property type="entry name" value="GLYCINE BETAINE_PROLINE BETAINE TRANSPORT SYSTEM ATP-BINDING PROTEIN PROV"/>
    <property type="match status" value="1"/>
</dbReference>
<dbReference type="InterPro" id="IPR027417">
    <property type="entry name" value="P-loop_NTPase"/>
</dbReference>
<dbReference type="SUPFAM" id="SSF52540">
    <property type="entry name" value="P-loop containing nucleoside triphosphate hydrolases"/>
    <property type="match status" value="1"/>
</dbReference>
<dbReference type="InterPro" id="IPR051921">
    <property type="entry name" value="ABC_osmolyte_uptake_ATP-bind"/>
</dbReference>
<dbReference type="EMBL" id="FWZX01000001">
    <property type="protein sequence ID" value="SME88813.1"/>
    <property type="molecule type" value="Genomic_DNA"/>
</dbReference>
<sequence length="320" mass="34601">MTEALRLEQVAKRYGASTAVRDATFSVAEGEFCAIVGPSGCGKTTTLKMINRVIEPTAGRILVEGVDAAAIDAVQLRRRIGYVIQQIGLFPHMTVEDNVSAVLRITGRPRAECRQRAHEMLERVGLPPGEYARRRPAALSGGQQQRVGVARALAADPEVILMDEPFAAVDPLIRKQLQDELARIQRETRKTVVFVTHDLPEAFRLADRIVVFKDGAVVQAGTPEELLFAPATPFVSDYLAESRELLGLHFVRARDFGRPATVERPDLPAEASLLEVLRALAAGRREARTIALGAAPGGNGWLLEPADLVRGIAAAVAPPG</sequence>
<dbReference type="GO" id="GO:0005524">
    <property type="term" value="F:ATP binding"/>
    <property type="evidence" value="ECO:0007669"/>
    <property type="project" value="UniProtKB-KW"/>
</dbReference>
<dbReference type="Gene3D" id="3.40.50.300">
    <property type="entry name" value="P-loop containing nucleotide triphosphate hydrolases"/>
    <property type="match status" value="1"/>
</dbReference>
<gene>
    <name evidence="5" type="ORF">SAMN05428998_101142</name>
</gene>
<dbReference type="PANTHER" id="PTHR43869">
    <property type="entry name" value="GLYCINE BETAINE/PROLINE BETAINE TRANSPORT SYSTEM ATP-BINDING PROTEIN PROV"/>
    <property type="match status" value="1"/>
</dbReference>
<reference evidence="5 6" key="1">
    <citation type="submission" date="2017-04" db="EMBL/GenBank/DDBJ databases">
        <authorList>
            <person name="Afonso C.L."/>
            <person name="Miller P.J."/>
            <person name="Scott M.A."/>
            <person name="Spackman E."/>
            <person name="Goraichik I."/>
            <person name="Dimitrov K.M."/>
            <person name="Suarez D.L."/>
            <person name="Swayne D.E."/>
        </authorList>
    </citation>
    <scope>NUCLEOTIDE SEQUENCE [LARGE SCALE GENOMIC DNA]</scope>
    <source>
        <strain evidence="5 6">USBA 355</strain>
    </source>
</reference>
<organism evidence="5 6">
    <name type="scientific">Tistlia consotensis USBA 355</name>
    <dbReference type="NCBI Taxonomy" id="560819"/>
    <lineage>
        <taxon>Bacteria</taxon>
        <taxon>Pseudomonadati</taxon>
        <taxon>Pseudomonadota</taxon>
        <taxon>Alphaproteobacteria</taxon>
        <taxon>Rhodospirillales</taxon>
        <taxon>Rhodovibrionaceae</taxon>
        <taxon>Tistlia</taxon>
    </lineage>
</organism>
<evidence type="ECO:0000259" key="4">
    <source>
        <dbReference type="PROSITE" id="PS50893"/>
    </source>
</evidence>
<dbReference type="InterPro" id="IPR003593">
    <property type="entry name" value="AAA+_ATPase"/>
</dbReference>
<protein>
    <submittedName>
        <fullName evidence="5">Osmoprotectant transport system ATP-binding protein</fullName>
    </submittedName>
</protein>
<evidence type="ECO:0000313" key="5">
    <source>
        <dbReference type="EMBL" id="SME88813.1"/>
    </source>
</evidence>
<dbReference type="SMART" id="SM00382">
    <property type="entry name" value="AAA"/>
    <property type="match status" value="1"/>
</dbReference>
<evidence type="ECO:0000256" key="3">
    <source>
        <dbReference type="ARBA" id="ARBA00022840"/>
    </source>
</evidence>
<keyword evidence="2" id="KW-0547">Nucleotide-binding</keyword>
<keyword evidence="6" id="KW-1185">Reference proteome</keyword>
<accession>A0A1Y6B3Z6</accession>
<dbReference type="Proteomes" id="UP000192917">
    <property type="component" value="Unassembled WGS sequence"/>
</dbReference>
<dbReference type="RefSeq" id="WP_085120504.1">
    <property type="nucleotide sequence ID" value="NZ_FWZX01000001.1"/>
</dbReference>
<evidence type="ECO:0000256" key="1">
    <source>
        <dbReference type="ARBA" id="ARBA00022448"/>
    </source>
</evidence>
<keyword evidence="1" id="KW-0813">Transport</keyword>
<dbReference type="AlphaFoldDB" id="A0A1Y6B3Z6"/>
<proteinExistence type="predicted"/>